<sequence length="401" mass="45522">MPLKELEVRYATKRSRDYKLADGQGLYLLVRPTGSRLWRMKYRFDGKEKLLSFGRYPEVSLAQARLRRAEAKLAIARGEYPGPRAAVPIVSFEVAARAWHANRVSALEPGHAARILSRLERDVFPVLGHRDIKQISAADILEMLRAVEARGALDVSRRLRQHVSQVYLFAIPQGWASHDPAAGLATLLRPKPRVRHMPRVGAGELPALVRAIHAYDGDENPRRRAVTRDALLFTLLTWARTNETRVATWEEFEGLDGPAPIWRVPAERMKMGREHIVPLARQVVVLLKTVRIYSQGRYVFAGDKPALPVSQNTMIYGCYRMGYRGRQTVHGFRGIASTWANEAECYRPDWIEMALAHADRDEVRGAYNSALYLTPRRRMLQQWADYVLSMIEVPQKAAAPG</sequence>
<keyword evidence="4" id="KW-0233">DNA recombination</keyword>
<dbReference type="InterPro" id="IPR011010">
    <property type="entry name" value="DNA_brk_join_enz"/>
</dbReference>
<dbReference type="InterPro" id="IPR025166">
    <property type="entry name" value="Integrase_DNA_bind_dom"/>
</dbReference>
<gene>
    <name evidence="8" type="ORF">J2W40_003702</name>
</gene>
<dbReference type="CDD" id="cd00801">
    <property type="entry name" value="INT_P4_C"/>
    <property type="match status" value="1"/>
</dbReference>
<evidence type="ECO:0000256" key="2">
    <source>
        <dbReference type="ARBA" id="ARBA00022908"/>
    </source>
</evidence>
<dbReference type="RefSeq" id="WP_310227388.1">
    <property type="nucleotide sequence ID" value="NZ_JAVDWV010000021.1"/>
</dbReference>
<evidence type="ECO:0000256" key="4">
    <source>
        <dbReference type="ARBA" id="ARBA00023172"/>
    </source>
</evidence>
<protein>
    <submittedName>
        <fullName evidence="8">Integrase</fullName>
    </submittedName>
</protein>
<dbReference type="InterPro" id="IPR044068">
    <property type="entry name" value="CB"/>
</dbReference>
<dbReference type="Proteomes" id="UP001267638">
    <property type="component" value="Unassembled WGS sequence"/>
</dbReference>
<dbReference type="PANTHER" id="PTHR30629:SF2">
    <property type="entry name" value="PROPHAGE INTEGRASE INTS-RELATED"/>
    <property type="match status" value="1"/>
</dbReference>
<evidence type="ECO:0000256" key="1">
    <source>
        <dbReference type="ARBA" id="ARBA00008857"/>
    </source>
</evidence>
<feature type="domain" description="Core-binding (CB)" evidence="7">
    <location>
        <begin position="90"/>
        <end position="171"/>
    </location>
</feature>
<proteinExistence type="inferred from homology"/>
<dbReference type="EMBL" id="JAVDWV010000021">
    <property type="protein sequence ID" value="MDR7156856.1"/>
    <property type="molecule type" value="Genomic_DNA"/>
</dbReference>
<name>A0ABU1X6V4_SPHXE</name>
<dbReference type="Pfam" id="PF00589">
    <property type="entry name" value="Phage_integrase"/>
    <property type="match status" value="1"/>
</dbReference>
<dbReference type="PANTHER" id="PTHR30629">
    <property type="entry name" value="PROPHAGE INTEGRASE"/>
    <property type="match status" value="1"/>
</dbReference>
<dbReference type="InterPro" id="IPR038488">
    <property type="entry name" value="Integrase_DNA-bd_sf"/>
</dbReference>
<dbReference type="PROSITE" id="PS51898">
    <property type="entry name" value="TYR_RECOMBINASE"/>
    <property type="match status" value="1"/>
</dbReference>
<evidence type="ECO:0000313" key="9">
    <source>
        <dbReference type="Proteomes" id="UP001267638"/>
    </source>
</evidence>
<dbReference type="Gene3D" id="1.10.443.10">
    <property type="entry name" value="Intergrase catalytic core"/>
    <property type="match status" value="1"/>
</dbReference>
<comment type="similarity">
    <text evidence="1">Belongs to the 'phage' integrase family.</text>
</comment>
<organism evidence="8 9">
    <name type="scientific">Sphingobium xenophagum</name>
    <dbReference type="NCBI Taxonomy" id="121428"/>
    <lineage>
        <taxon>Bacteria</taxon>
        <taxon>Pseudomonadati</taxon>
        <taxon>Pseudomonadota</taxon>
        <taxon>Alphaproteobacteria</taxon>
        <taxon>Sphingomonadales</taxon>
        <taxon>Sphingomonadaceae</taxon>
        <taxon>Sphingobium</taxon>
    </lineage>
</organism>
<dbReference type="Pfam" id="PF13356">
    <property type="entry name" value="Arm-DNA-bind_3"/>
    <property type="match status" value="1"/>
</dbReference>
<evidence type="ECO:0000259" key="6">
    <source>
        <dbReference type="PROSITE" id="PS51898"/>
    </source>
</evidence>
<keyword evidence="2" id="KW-0229">DNA integration</keyword>
<dbReference type="InterPro" id="IPR002104">
    <property type="entry name" value="Integrase_catalytic"/>
</dbReference>
<dbReference type="InterPro" id="IPR050808">
    <property type="entry name" value="Phage_Integrase"/>
</dbReference>
<keyword evidence="9" id="KW-1185">Reference proteome</keyword>
<comment type="caution">
    <text evidence="8">The sequence shown here is derived from an EMBL/GenBank/DDBJ whole genome shotgun (WGS) entry which is preliminary data.</text>
</comment>
<evidence type="ECO:0000313" key="8">
    <source>
        <dbReference type="EMBL" id="MDR7156856.1"/>
    </source>
</evidence>
<dbReference type="InterPro" id="IPR010998">
    <property type="entry name" value="Integrase_recombinase_N"/>
</dbReference>
<keyword evidence="3 5" id="KW-0238">DNA-binding</keyword>
<evidence type="ECO:0000259" key="7">
    <source>
        <dbReference type="PROSITE" id="PS51900"/>
    </source>
</evidence>
<dbReference type="Gene3D" id="3.30.160.390">
    <property type="entry name" value="Integrase, DNA-binding domain"/>
    <property type="match status" value="1"/>
</dbReference>
<evidence type="ECO:0000256" key="5">
    <source>
        <dbReference type="PROSITE-ProRule" id="PRU01248"/>
    </source>
</evidence>
<accession>A0ABU1X6V4</accession>
<dbReference type="PROSITE" id="PS51900">
    <property type="entry name" value="CB"/>
    <property type="match status" value="1"/>
</dbReference>
<dbReference type="Gene3D" id="1.10.150.130">
    <property type="match status" value="1"/>
</dbReference>
<dbReference type="Pfam" id="PF22022">
    <property type="entry name" value="Phage_int_M"/>
    <property type="match status" value="1"/>
</dbReference>
<feature type="domain" description="Tyr recombinase" evidence="6">
    <location>
        <begin position="195"/>
        <end position="385"/>
    </location>
</feature>
<dbReference type="InterPro" id="IPR013762">
    <property type="entry name" value="Integrase-like_cat_sf"/>
</dbReference>
<evidence type="ECO:0000256" key="3">
    <source>
        <dbReference type="ARBA" id="ARBA00023125"/>
    </source>
</evidence>
<reference evidence="8 9" key="1">
    <citation type="submission" date="2023-07" db="EMBL/GenBank/DDBJ databases">
        <title>Sorghum-associated microbial communities from plants grown in Nebraska, USA.</title>
        <authorList>
            <person name="Schachtman D."/>
        </authorList>
    </citation>
    <scope>NUCLEOTIDE SEQUENCE [LARGE SCALE GENOMIC DNA]</scope>
    <source>
        <strain evidence="8 9">4256</strain>
    </source>
</reference>
<dbReference type="SUPFAM" id="SSF56349">
    <property type="entry name" value="DNA breaking-rejoining enzymes"/>
    <property type="match status" value="1"/>
</dbReference>
<dbReference type="InterPro" id="IPR053876">
    <property type="entry name" value="Phage_int_M"/>
</dbReference>